<name>A0ABS1I873_9PROT</name>
<evidence type="ECO:0000259" key="2">
    <source>
        <dbReference type="Pfam" id="PF00582"/>
    </source>
</evidence>
<comment type="caution">
    <text evidence="3">The sequence shown here is derived from an EMBL/GenBank/DDBJ whole genome shotgun (WGS) entry which is preliminary data.</text>
</comment>
<dbReference type="Proteomes" id="UP000654452">
    <property type="component" value="Unassembled WGS sequence"/>
</dbReference>
<protein>
    <submittedName>
        <fullName evidence="3">Universal stress protein</fullName>
    </submittedName>
</protein>
<dbReference type="InterPro" id="IPR006016">
    <property type="entry name" value="UspA"/>
</dbReference>
<dbReference type="SUPFAM" id="SSF52402">
    <property type="entry name" value="Adenine nucleotide alpha hydrolases-like"/>
    <property type="match status" value="1"/>
</dbReference>
<proteinExistence type="inferred from homology"/>
<dbReference type="InterPro" id="IPR006015">
    <property type="entry name" value="Universal_stress_UspA"/>
</dbReference>
<sequence length="43" mass="4757">MRDLDADLLIMGAFGHSRMREFILGGATQGILDNLQVPVLFSH</sequence>
<dbReference type="Pfam" id="PF00582">
    <property type="entry name" value="Usp"/>
    <property type="match status" value="1"/>
</dbReference>
<gene>
    <name evidence="3" type="ORF">JJL56_30855</name>
</gene>
<reference evidence="3 4" key="1">
    <citation type="submission" date="2021-01" db="EMBL/GenBank/DDBJ databases">
        <title>Azospirillum sp. YIM DDC1 draft genome.</title>
        <authorList>
            <person name="Wang Y.-X."/>
        </authorList>
    </citation>
    <scope>NUCLEOTIDE SEQUENCE [LARGE SCALE GENOMIC DNA]</scope>
    <source>
        <strain evidence="3 4">YIM DDC1</strain>
    </source>
</reference>
<dbReference type="Gene3D" id="3.40.50.12370">
    <property type="match status" value="1"/>
</dbReference>
<evidence type="ECO:0000313" key="3">
    <source>
        <dbReference type="EMBL" id="MBK4723258.1"/>
    </source>
</evidence>
<accession>A0ABS1I873</accession>
<evidence type="ECO:0000313" key="4">
    <source>
        <dbReference type="Proteomes" id="UP000654452"/>
    </source>
</evidence>
<keyword evidence="4" id="KW-1185">Reference proteome</keyword>
<dbReference type="EMBL" id="JAEPIV010000047">
    <property type="protein sequence ID" value="MBK4723258.1"/>
    <property type="molecule type" value="Genomic_DNA"/>
</dbReference>
<evidence type="ECO:0000256" key="1">
    <source>
        <dbReference type="ARBA" id="ARBA00008791"/>
    </source>
</evidence>
<feature type="domain" description="UspA" evidence="2">
    <location>
        <begin position="2"/>
        <end position="41"/>
    </location>
</feature>
<comment type="similarity">
    <text evidence="1">Belongs to the universal stress protein A family.</text>
</comment>
<dbReference type="PRINTS" id="PR01438">
    <property type="entry name" value="UNVRSLSTRESS"/>
</dbReference>
<dbReference type="CDD" id="cd00293">
    <property type="entry name" value="USP-like"/>
    <property type="match status" value="1"/>
</dbReference>
<organism evidence="3 4">
    <name type="scientific">Azospirillum aestuarii</name>
    <dbReference type="NCBI Taxonomy" id="2802052"/>
    <lineage>
        <taxon>Bacteria</taxon>
        <taxon>Pseudomonadati</taxon>
        <taxon>Pseudomonadota</taxon>
        <taxon>Alphaproteobacteria</taxon>
        <taxon>Rhodospirillales</taxon>
        <taxon>Azospirillaceae</taxon>
        <taxon>Azospirillum</taxon>
    </lineage>
</organism>